<dbReference type="SUPFAM" id="SSF143120">
    <property type="entry name" value="YefM-like"/>
    <property type="match status" value="1"/>
</dbReference>
<protein>
    <submittedName>
        <fullName evidence="2">Type II toxin-antitoxin system prevent-host-death family antitoxin</fullName>
    </submittedName>
</protein>
<evidence type="ECO:0000313" key="3">
    <source>
        <dbReference type="Proteomes" id="UP000314616"/>
    </source>
</evidence>
<sequence>MRTVNMHEAKTHLSRLVKEEFIIANNGKPVARVIPIVDAPAVPRVGFLPPSIAAETKIPDDFDEMMSDDVAELFGLGQ</sequence>
<name>A0A5B8C3B0_9MICO</name>
<dbReference type="OrthoDB" id="33091at2"/>
<evidence type="ECO:0000256" key="1">
    <source>
        <dbReference type="ARBA" id="ARBA00009981"/>
    </source>
</evidence>
<dbReference type="AlphaFoldDB" id="A0A5B8C3B0"/>
<gene>
    <name evidence="2" type="ORF">FE374_11065</name>
</gene>
<dbReference type="Proteomes" id="UP000314616">
    <property type="component" value="Chromosome"/>
</dbReference>
<dbReference type="EMBL" id="CP040915">
    <property type="protein sequence ID" value="QDC25073.1"/>
    <property type="molecule type" value="Genomic_DNA"/>
</dbReference>
<evidence type="ECO:0000313" key="2">
    <source>
        <dbReference type="EMBL" id="QDC25073.1"/>
    </source>
</evidence>
<dbReference type="Gene3D" id="3.40.1620.10">
    <property type="entry name" value="YefM-like domain"/>
    <property type="match status" value="1"/>
</dbReference>
<dbReference type="InterPro" id="IPR036165">
    <property type="entry name" value="YefM-like_sf"/>
</dbReference>
<reference evidence="2 3" key="1">
    <citation type="submission" date="2019-05" db="EMBL/GenBank/DDBJ databases">
        <title>Georgenia *** sp. nov., and Georgenia *** sp. nov., isolated from the intestinal contents of plateau pika (Ochotona curzoniae) in the Qinghai-Tibet plateau of China.</title>
        <authorList>
            <person name="Tian Z."/>
        </authorList>
    </citation>
    <scope>NUCLEOTIDE SEQUENCE [LARGE SCALE GENOMIC DNA]</scope>
    <source>
        <strain evidence="2 3">Z443</strain>
    </source>
</reference>
<organism evidence="2 3">
    <name type="scientific">Georgenia yuyongxinii</name>
    <dbReference type="NCBI Taxonomy" id="2589797"/>
    <lineage>
        <taxon>Bacteria</taxon>
        <taxon>Bacillati</taxon>
        <taxon>Actinomycetota</taxon>
        <taxon>Actinomycetes</taxon>
        <taxon>Micrococcales</taxon>
        <taxon>Bogoriellaceae</taxon>
        <taxon>Georgenia</taxon>
    </lineage>
</organism>
<proteinExistence type="inferred from homology"/>
<accession>A0A5B8C3B0</accession>
<dbReference type="KEGG" id="gyu:FE374_11065"/>
<comment type="similarity">
    <text evidence="1">Belongs to the phD/YefM antitoxin family.</text>
</comment>